<dbReference type="OrthoDB" id="1442826at2"/>
<comment type="caution">
    <text evidence="2">The sequence shown here is derived from an EMBL/GenBank/DDBJ whole genome shotgun (WGS) entry which is preliminary data.</text>
</comment>
<protein>
    <submittedName>
        <fullName evidence="2">Transcriptional regulator</fullName>
    </submittedName>
</protein>
<evidence type="ECO:0000313" key="2">
    <source>
        <dbReference type="EMBL" id="TXK37689.1"/>
    </source>
</evidence>
<feature type="compositionally biased region" description="Basic and acidic residues" evidence="1">
    <location>
        <begin position="170"/>
        <end position="187"/>
    </location>
</feature>
<dbReference type="RefSeq" id="WP_147922555.1">
    <property type="nucleotide sequence ID" value="NZ_VRTY01000057.1"/>
</dbReference>
<keyword evidence="3" id="KW-1185">Reference proteome</keyword>
<reference evidence="2 3" key="1">
    <citation type="submission" date="2019-08" db="EMBL/GenBank/DDBJ databases">
        <authorList>
            <person name="Shi S."/>
        </authorList>
    </citation>
    <scope>NUCLEOTIDE SEQUENCE [LARGE SCALE GENOMIC DNA]</scope>
    <source>
        <strain evidence="2 3">GY10130</strain>
    </source>
</reference>
<dbReference type="EMBL" id="VRTY01000057">
    <property type="protein sequence ID" value="TXK37689.1"/>
    <property type="molecule type" value="Genomic_DNA"/>
</dbReference>
<gene>
    <name evidence="2" type="ORF">FVR03_14905</name>
</gene>
<sequence>MNYITHLTGFFELASKDYRLNPTHVSLYMALFLQWNLNRFKNPISVSRAEVMDISKISSRVTYHKCIKELHSWGYIHYDPSYNYFRGSLVYLLGFEKKEANQQKEHLSNCCTGAEPAVDKGCTGAEREVGPSINSINYINSKNILNKSGAPFFAGGSENEQVEGDTGTSGKERKEKSCAKEEKKEKPAPPGLEAVQAFFQAEGRAELEAFRFFHHYSANGWQLGRTPMQDWQAAAKKWMINGINENRQAYANHPGTGAAVPAAYTHEAKDYSEPL</sequence>
<evidence type="ECO:0000313" key="3">
    <source>
        <dbReference type="Proteomes" id="UP000321926"/>
    </source>
</evidence>
<accession>A0A5C8JIT5</accession>
<dbReference type="Proteomes" id="UP000321926">
    <property type="component" value="Unassembled WGS sequence"/>
</dbReference>
<organism evidence="2 3">
    <name type="scientific">Pontibacter qinzhouensis</name>
    <dbReference type="NCBI Taxonomy" id="2603253"/>
    <lineage>
        <taxon>Bacteria</taxon>
        <taxon>Pseudomonadati</taxon>
        <taxon>Bacteroidota</taxon>
        <taxon>Cytophagia</taxon>
        <taxon>Cytophagales</taxon>
        <taxon>Hymenobacteraceae</taxon>
        <taxon>Pontibacter</taxon>
    </lineage>
</organism>
<name>A0A5C8JIT5_9BACT</name>
<evidence type="ECO:0000256" key="1">
    <source>
        <dbReference type="SAM" id="MobiDB-lite"/>
    </source>
</evidence>
<feature type="region of interest" description="Disordered" evidence="1">
    <location>
        <begin position="155"/>
        <end position="190"/>
    </location>
</feature>
<dbReference type="AlphaFoldDB" id="A0A5C8JIT5"/>
<proteinExistence type="predicted"/>